<reference evidence="12 13" key="1">
    <citation type="submission" date="2018-06" db="EMBL/GenBank/DDBJ databases">
        <title>Extensive metabolic versatility and redundancy in microbially diverse, dynamic hydrothermal sediments.</title>
        <authorList>
            <person name="Dombrowski N."/>
            <person name="Teske A."/>
            <person name="Baker B.J."/>
        </authorList>
    </citation>
    <scope>NUCLEOTIDE SEQUENCE [LARGE SCALE GENOMIC DNA]</scope>
    <source>
        <strain evidence="12">B47_G16</strain>
    </source>
</reference>
<keyword evidence="11" id="KW-0175">Coiled coil</keyword>
<gene>
    <name evidence="12" type="primary">fliJ</name>
    <name evidence="12" type="ORF">DRJ00_07195</name>
</gene>
<evidence type="ECO:0000256" key="9">
    <source>
        <dbReference type="ARBA" id="ARBA00023136"/>
    </source>
</evidence>
<keyword evidence="8" id="KW-0653">Protein transport</keyword>
<dbReference type="GO" id="GO:0015031">
    <property type="term" value="P:protein transport"/>
    <property type="evidence" value="ECO:0007669"/>
    <property type="project" value="UniProtKB-KW"/>
</dbReference>
<evidence type="ECO:0000256" key="8">
    <source>
        <dbReference type="ARBA" id="ARBA00022927"/>
    </source>
</evidence>
<dbReference type="GO" id="GO:0005886">
    <property type="term" value="C:plasma membrane"/>
    <property type="evidence" value="ECO:0007669"/>
    <property type="project" value="UniProtKB-SubCell"/>
</dbReference>
<evidence type="ECO:0000313" key="12">
    <source>
        <dbReference type="EMBL" id="RLE07940.1"/>
    </source>
</evidence>
<dbReference type="AlphaFoldDB" id="A0A497E2G2"/>
<comment type="caution">
    <text evidence="12">The sequence shown here is derived from an EMBL/GenBank/DDBJ whole genome shotgun (WGS) entry which is preliminary data.</text>
</comment>
<evidence type="ECO:0000256" key="5">
    <source>
        <dbReference type="ARBA" id="ARBA00022475"/>
    </source>
</evidence>
<keyword evidence="12" id="KW-0969">Cilium</keyword>
<protein>
    <recommendedName>
        <fullName evidence="3">Flagellar FliJ protein</fullName>
    </recommendedName>
</protein>
<feature type="coiled-coil region" evidence="11">
    <location>
        <begin position="16"/>
        <end position="114"/>
    </location>
</feature>
<evidence type="ECO:0000256" key="4">
    <source>
        <dbReference type="ARBA" id="ARBA00022448"/>
    </source>
</evidence>
<keyword evidence="12" id="KW-0966">Cell projection</keyword>
<dbReference type="Proteomes" id="UP000279422">
    <property type="component" value="Unassembled WGS sequence"/>
</dbReference>
<dbReference type="GO" id="GO:0009288">
    <property type="term" value="C:bacterial-type flagellum"/>
    <property type="evidence" value="ECO:0007669"/>
    <property type="project" value="InterPro"/>
</dbReference>
<keyword evidence="4" id="KW-0813">Transport</keyword>
<dbReference type="GO" id="GO:0006935">
    <property type="term" value="P:chemotaxis"/>
    <property type="evidence" value="ECO:0007669"/>
    <property type="project" value="UniProtKB-KW"/>
</dbReference>
<evidence type="ECO:0000256" key="6">
    <source>
        <dbReference type="ARBA" id="ARBA00022500"/>
    </source>
</evidence>
<dbReference type="Pfam" id="PF02050">
    <property type="entry name" value="FliJ"/>
    <property type="match status" value="1"/>
</dbReference>
<keyword evidence="5" id="KW-1003">Cell membrane</keyword>
<dbReference type="InterPro" id="IPR012823">
    <property type="entry name" value="Flagell_FliJ"/>
</dbReference>
<evidence type="ECO:0000256" key="10">
    <source>
        <dbReference type="ARBA" id="ARBA00023225"/>
    </source>
</evidence>
<keyword evidence="6" id="KW-0145">Chemotaxis</keyword>
<dbReference type="GO" id="GO:0071973">
    <property type="term" value="P:bacterial-type flagellum-dependent cell motility"/>
    <property type="evidence" value="ECO:0007669"/>
    <property type="project" value="InterPro"/>
</dbReference>
<name>A0A497E2G2_UNCAE</name>
<evidence type="ECO:0000313" key="13">
    <source>
        <dbReference type="Proteomes" id="UP000279422"/>
    </source>
</evidence>
<comment type="similarity">
    <text evidence="2">Belongs to the FliJ family.</text>
</comment>
<evidence type="ECO:0000256" key="7">
    <source>
        <dbReference type="ARBA" id="ARBA00022795"/>
    </source>
</evidence>
<evidence type="ECO:0000256" key="2">
    <source>
        <dbReference type="ARBA" id="ARBA00010004"/>
    </source>
</evidence>
<keyword evidence="10" id="KW-1006">Bacterial flagellum protein export</keyword>
<keyword evidence="9" id="KW-0472">Membrane</keyword>
<keyword evidence="12" id="KW-0282">Flagellum</keyword>
<proteinExistence type="inferred from homology"/>
<accession>A0A497E2G2</accession>
<sequence length="148" mass="18352">MKKFSFPLEFLLKYRKRKEKRIKRELAELVRRWEKEKKLLEQLKEEEEKCQAELKKRREEGNISYILLYQSYLEELLQRIEKEQVKMEKLFAMMEEKKKELRFASKEKMVVERLKKKRWLEFVSLMEREEQGLIDESAIAKFNAQKRS</sequence>
<evidence type="ECO:0000256" key="3">
    <source>
        <dbReference type="ARBA" id="ARBA00020392"/>
    </source>
</evidence>
<keyword evidence="7" id="KW-1005">Bacterial flagellum biogenesis</keyword>
<evidence type="ECO:0000256" key="11">
    <source>
        <dbReference type="SAM" id="Coils"/>
    </source>
</evidence>
<dbReference type="NCBIfam" id="TIGR02473">
    <property type="entry name" value="flagell_FliJ"/>
    <property type="match status" value="1"/>
</dbReference>
<comment type="subcellular location">
    <subcellularLocation>
        <location evidence="1">Cell membrane</location>
        <topology evidence="1">Peripheral membrane protein</topology>
        <orientation evidence="1">Cytoplasmic side</orientation>
    </subcellularLocation>
</comment>
<dbReference type="InterPro" id="IPR053716">
    <property type="entry name" value="Flag_assembly_chemotaxis_eff"/>
</dbReference>
<evidence type="ECO:0000256" key="1">
    <source>
        <dbReference type="ARBA" id="ARBA00004413"/>
    </source>
</evidence>
<organism evidence="12 13">
    <name type="scientific">Aerophobetes bacterium</name>
    <dbReference type="NCBI Taxonomy" id="2030807"/>
    <lineage>
        <taxon>Bacteria</taxon>
        <taxon>Candidatus Aerophobota</taxon>
    </lineage>
</organism>
<dbReference type="Gene3D" id="1.10.287.1700">
    <property type="match status" value="1"/>
</dbReference>
<dbReference type="GO" id="GO:0044781">
    <property type="term" value="P:bacterial-type flagellum organization"/>
    <property type="evidence" value="ECO:0007669"/>
    <property type="project" value="UniProtKB-KW"/>
</dbReference>
<dbReference type="EMBL" id="QMPZ01000129">
    <property type="protein sequence ID" value="RLE07940.1"/>
    <property type="molecule type" value="Genomic_DNA"/>
</dbReference>